<keyword evidence="1" id="KW-0234">DNA repair</keyword>
<comment type="catalytic activity">
    <reaction evidence="1">
        <text>ATP + H2O = ADP + phosphate + H(+)</text>
        <dbReference type="Rhea" id="RHEA:13065"/>
        <dbReference type="ChEBI" id="CHEBI:15377"/>
        <dbReference type="ChEBI" id="CHEBI:15378"/>
        <dbReference type="ChEBI" id="CHEBI:30616"/>
        <dbReference type="ChEBI" id="CHEBI:43474"/>
        <dbReference type="ChEBI" id="CHEBI:456216"/>
        <dbReference type="EC" id="5.6.2.3"/>
    </reaction>
</comment>
<keyword evidence="1" id="KW-0233">DNA recombination</keyword>
<keyword evidence="1" id="KW-0227">DNA damage</keyword>
<keyword evidence="1" id="KW-0067">ATP-binding</keyword>
<dbReference type="GO" id="GO:0005524">
    <property type="term" value="F:ATP binding"/>
    <property type="evidence" value="ECO:0007669"/>
    <property type="project" value="UniProtKB-KW"/>
</dbReference>
<dbReference type="Gene3D" id="3.40.50.300">
    <property type="entry name" value="P-loop containing nucleotide triphosphate hydrolases"/>
    <property type="match status" value="1"/>
</dbReference>
<comment type="cofactor">
    <cofactor evidence="1">
        <name>Mg(2+)</name>
        <dbReference type="ChEBI" id="CHEBI:18420"/>
    </cofactor>
</comment>
<dbReference type="InterPro" id="IPR027417">
    <property type="entry name" value="P-loop_NTPase"/>
</dbReference>
<dbReference type="AlphaFoldDB" id="A0ABD3EPF8"/>
<protein>
    <recommendedName>
        <fullName evidence="1">ATP-dependent DNA helicase</fullName>
        <ecNumber evidence="1">5.6.2.3</ecNumber>
    </recommendedName>
</protein>
<dbReference type="InterPro" id="IPR010285">
    <property type="entry name" value="DNA_helicase_pif1-like_DEAD"/>
</dbReference>
<dbReference type="EC" id="5.6.2.3" evidence="1"/>
<keyword evidence="1" id="KW-0547">Nucleotide-binding</keyword>
<dbReference type="GO" id="GO:0006281">
    <property type="term" value="P:DNA repair"/>
    <property type="evidence" value="ECO:0007669"/>
    <property type="project" value="UniProtKB-KW"/>
</dbReference>
<evidence type="ECO:0000313" key="3">
    <source>
        <dbReference type="EMBL" id="KAL3656127.1"/>
    </source>
</evidence>
<evidence type="ECO:0000313" key="4">
    <source>
        <dbReference type="Proteomes" id="UP001632038"/>
    </source>
</evidence>
<dbReference type="GO" id="GO:0006310">
    <property type="term" value="P:DNA recombination"/>
    <property type="evidence" value="ECO:0007669"/>
    <property type="project" value="UniProtKB-KW"/>
</dbReference>
<dbReference type="PANTHER" id="PTHR10492">
    <property type="match status" value="1"/>
</dbReference>
<dbReference type="Proteomes" id="UP001632038">
    <property type="component" value="Unassembled WGS sequence"/>
</dbReference>
<dbReference type="PANTHER" id="PTHR10492:SF101">
    <property type="entry name" value="ATP-DEPENDENT DNA HELICASE"/>
    <property type="match status" value="1"/>
</dbReference>
<dbReference type="SUPFAM" id="SSF52540">
    <property type="entry name" value="P-loop containing nucleoside triphosphate hydrolases"/>
    <property type="match status" value="1"/>
</dbReference>
<name>A0ABD3EPF8_9LAMI</name>
<proteinExistence type="inferred from homology"/>
<feature type="domain" description="DNA helicase Pif1-like DEAD-box helicase" evidence="2">
    <location>
        <begin position="96"/>
        <end position="208"/>
    </location>
</feature>
<dbReference type="EMBL" id="JAVIJP010000001">
    <property type="protein sequence ID" value="KAL3656127.1"/>
    <property type="molecule type" value="Genomic_DNA"/>
</dbReference>
<organism evidence="3 4">
    <name type="scientific">Castilleja foliolosa</name>
    <dbReference type="NCBI Taxonomy" id="1961234"/>
    <lineage>
        <taxon>Eukaryota</taxon>
        <taxon>Viridiplantae</taxon>
        <taxon>Streptophyta</taxon>
        <taxon>Embryophyta</taxon>
        <taxon>Tracheophyta</taxon>
        <taxon>Spermatophyta</taxon>
        <taxon>Magnoliopsida</taxon>
        <taxon>eudicotyledons</taxon>
        <taxon>Gunneridae</taxon>
        <taxon>Pentapetalae</taxon>
        <taxon>asterids</taxon>
        <taxon>lamiids</taxon>
        <taxon>Lamiales</taxon>
        <taxon>Orobanchaceae</taxon>
        <taxon>Pedicularideae</taxon>
        <taxon>Castillejinae</taxon>
        <taxon>Castilleja</taxon>
    </lineage>
</organism>
<dbReference type="GO" id="GO:0016787">
    <property type="term" value="F:hydrolase activity"/>
    <property type="evidence" value="ECO:0007669"/>
    <property type="project" value="UniProtKB-KW"/>
</dbReference>
<accession>A0ABD3EPF8</accession>
<keyword evidence="4" id="KW-1185">Reference proteome</keyword>
<keyword evidence="1" id="KW-0378">Hydrolase</keyword>
<dbReference type="GO" id="GO:0043139">
    <property type="term" value="F:5'-3' DNA helicase activity"/>
    <property type="evidence" value="ECO:0007669"/>
    <property type="project" value="UniProtKB-EC"/>
</dbReference>
<reference evidence="4" key="1">
    <citation type="journal article" date="2024" name="IScience">
        <title>Strigolactones Initiate the Formation of Haustorium-like Structures in Castilleja.</title>
        <authorList>
            <person name="Buerger M."/>
            <person name="Peterson D."/>
            <person name="Chory J."/>
        </authorList>
    </citation>
    <scope>NUCLEOTIDE SEQUENCE [LARGE SCALE GENOMIC DNA]</scope>
</reference>
<comment type="similarity">
    <text evidence="1">Belongs to the helicase family.</text>
</comment>
<evidence type="ECO:0000256" key="1">
    <source>
        <dbReference type="RuleBase" id="RU363044"/>
    </source>
</evidence>
<sequence length="241" mass="27325">MYGVTPDSIYPMISYTDNVNPFKIQLRLSDSEIHNYTLVDIEKLLKQQSKSLRDYESMPFPEHDGSVVGHSRLISDELNYDRKALSLEHGRLFSNMTTEQKGVYSNIISAVNSDKGGVFFVYGYGGTGKTYLWRTLSAALRSKGHIVLNVASSGIASLLLPGGRTAHSRFGIPLNPHEGSDCNIRKGTPLADLMIRCKLIIWDEAPMIRVGSVRYTGDFRRYRYRTDFQRYRKFLTDTVPK</sequence>
<dbReference type="Pfam" id="PF05970">
    <property type="entry name" value="PIF1"/>
    <property type="match status" value="1"/>
</dbReference>
<evidence type="ECO:0000259" key="2">
    <source>
        <dbReference type="Pfam" id="PF05970"/>
    </source>
</evidence>
<comment type="caution">
    <text evidence="3">The sequence shown here is derived from an EMBL/GenBank/DDBJ whole genome shotgun (WGS) entry which is preliminary data.</text>
</comment>
<gene>
    <name evidence="3" type="ORF">CASFOL_000523</name>
</gene>
<keyword evidence="1" id="KW-0347">Helicase</keyword>